<gene>
    <name evidence="1" type="ORF">LOAG_12627</name>
</gene>
<evidence type="ECO:0000313" key="1">
    <source>
        <dbReference type="EMBL" id="EFO15882.2"/>
    </source>
</evidence>
<dbReference type="KEGG" id="loa:LOAG_12627"/>
<dbReference type="AlphaFoldDB" id="A0A1S0TKU7"/>
<proteinExistence type="predicted"/>
<dbReference type="InParanoid" id="A0A1S0TKU7"/>
<dbReference type="GeneID" id="9950092"/>
<name>A0A1S0TKU7_LOALO</name>
<organism evidence="1">
    <name type="scientific">Loa loa</name>
    <name type="common">Eye worm</name>
    <name type="synonym">Filaria loa</name>
    <dbReference type="NCBI Taxonomy" id="7209"/>
    <lineage>
        <taxon>Eukaryota</taxon>
        <taxon>Metazoa</taxon>
        <taxon>Ecdysozoa</taxon>
        <taxon>Nematoda</taxon>
        <taxon>Chromadorea</taxon>
        <taxon>Rhabditida</taxon>
        <taxon>Spirurina</taxon>
        <taxon>Spiruromorpha</taxon>
        <taxon>Filarioidea</taxon>
        <taxon>Onchocercidae</taxon>
        <taxon>Loa</taxon>
    </lineage>
</organism>
<protein>
    <submittedName>
        <fullName evidence="1">Uncharacterized protein</fullName>
    </submittedName>
</protein>
<dbReference type="RefSeq" id="XP_003148187.2">
    <property type="nucleotide sequence ID" value="XM_003148139.2"/>
</dbReference>
<dbReference type="OMA" id="DAHSNCT"/>
<accession>A0A1S0TKU7</accession>
<reference evidence="1" key="1">
    <citation type="submission" date="2012-04" db="EMBL/GenBank/DDBJ databases">
        <title>The Genome Sequence of Loa loa.</title>
        <authorList>
            <consortium name="The Broad Institute Genome Sequencing Platform"/>
            <consortium name="Broad Institute Genome Sequencing Center for Infectious Disease"/>
            <person name="Nutman T.B."/>
            <person name="Fink D.L."/>
            <person name="Russ C."/>
            <person name="Young S."/>
            <person name="Zeng Q."/>
            <person name="Gargeya S."/>
            <person name="Alvarado L."/>
            <person name="Berlin A."/>
            <person name="Chapman S.B."/>
            <person name="Chen Z."/>
            <person name="Freedman E."/>
            <person name="Gellesch M."/>
            <person name="Goldberg J."/>
            <person name="Griggs A."/>
            <person name="Gujja S."/>
            <person name="Heilman E.R."/>
            <person name="Heiman D."/>
            <person name="Howarth C."/>
            <person name="Mehta T."/>
            <person name="Neiman D."/>
            <person name="Pearson M."/>
            <person name="Roberts A."/>
            <person name="Saif S."/>
            <person name="Shea T."/>
            <person name="Shenoy N."/>
            <person name="Sisk P."/>
            <person name="Stolte C."/>
            <person name="Sykes S."/>
            <person name="White J."/>
            <person name="Yandava C."/>
            <person name="Haas B."/>
            <person name="Henn M.R."/>
            <person name="Nusbaum C."/>
            <person name="Birren B."/>
        </authorList>
    </citation>
    <scope>NUCLEOTIDE SEQUENCE [LARGE SCALE GENOMIC DNA]</scope>
</reference>
<dbReference type="EMBL" id="JH712470">
    <property type="protein sequence ID" value="EFO15882.2"/>
    <property type="molecule type" value="Genomic_DNA"/>
</dbReference>
<dbReference type="CTD" id="9950092"/>
<dbReference type="OrthoDB" id="43580at2759"/>
<sequence>MAGKERIGKRAGEYSKHLHDQSFIFRESLRGSRKLLLLENCKSNGRKELSGCKNDAHSNCTVIETGYANNAYIAGDTFCDSTSMNESEPIPLEQVMISMNRVAEHLEKREGREEESKLLRDFFTQKPVQQAIESNVIVHMKNNKVLFYSIYHLTLNVT</sequence>